<comment type="caution">
    <text evidence="2">The sequence shown here is derived from an EMBL/GenBank/DDBJ whole genome shotgun (WGS) entry which is preliminary data.</text>
</comment>
<feature type="compositionally biased region" description="Low complexity" evidence="1">
    <location>
        <begin position="1"/>
        <end position="19"/>
    </location>
</feature>
<evidence type="ECO:0000256" key="1">
    <source>
        <dbReference type="SAM" id="MobiDB-lite"/>
    </source>
</evidence>
<gene>
    <name evidence="2" type="ORF">CXF42_10930</name>
</gene>
<feature type="compositionally biased region" description="Basic and acidic residues" evidence="1">
    <location>
        <begin position="71"/>
        <end position="87"/>
    </location>
</feature>
<feature type="compositionally biased region" description="Basic and acidic residues" evidence="1">
    <location>
        <begin position="45"/>
        <end position="58"/>
    </location>
</feature>
<organism evidence="2 3">
    <name type="scientific">Corynebacterium bovis</name>
    <dbReference type="NCBI Taxonomy" id="36808"/>
    <lineage>
        <taxon>Bacteria</taxon>
        <taxon>Bacillati</taxon>
        <taxon>Actinomycetota</taxon>
        <taxon>Actinomycetes</taxon>
        <taxon>Mycobacteriales</taxon>
        <taxon>Corynebacteriaceae</taxon>
        <taxon>Corynebacterium</taxon>
    </lineage>
</organism>
<dbReference type="Proteomes" id="UP000278422">
    <property type="component" value="Unassembled WGS sequence"/>
</dbReference>
<feature type="non-terminal residue" evidence="2">
    <location>
        <position position="264"/>
    </location>
</feature>
<accession>A0A426Q216</accession>
<proteinExistence type="predicted"/>
<reference evidence="2 3" key="1">
    <citation type="submission" date="2018-01" db="EMBL/GenBank/DDBJ databases">
        <title>Twenty Corynebacterium bovis Genomes.</title>
        <authorList>
            <person name="Gulvik C.A."/>
        </authorList>
    </citation>
    <scope>NUCLEOTIDE SEQUENCE [LARGE SCALE GENOMIC DNA]</scope>
    <source>
        <strain evidence="2 3">16-2004</strain>
    </source>
</reference>
<sequence>MTAGPAPLAQRPRPRPQAGETELGDGRRQELRHLVRPRVGHPVGRRADRVIRVRRPEVPDPGGVVRRHGLRVRDTDEPPEVVRRPALESDPGGPGDRRPADLRRGDDRAADLRGTRVSVRTGTVEDRHPRREVVPPPGRLLRRGVPGVLRRPRREGPVPQERPLGVEAVPGDRARDLTHPFGEVDVLPRRLRRGRGVVGVTARHARRVVGVARLAHRRVRGVGRAGGVLGGLRRRPPDLVDQRPDPADDPVDLPGRRPRPTGRR</sequence>
<keyword evidence="3" id="KW-1185">Reference proteome</keyword>
<dbReference type="EMBL" id="PQNQ01000065">
    <property type="protein sequence ID" value="RRQ01359.1"/>
    <property type="molecule type" value="Genomic_DNA"/>
</dbReference>
<feature type="region of interest" description="Disordered" evidence="1">
    <location>
        <begin position="226"/>
        <end position="264"/>
    </location>
</feature>
<feature type="region of interest" description="Disordered" evidence="1">
    <location>
        <begin position="1"/>
        <end position="144"/>
    </location>
</feature>
<dbReference type="AlphaFoldDB" id="A0A426Q216"/>
<feature type="compositionally biased region" description="Basic and acidic residues" evidence="1">
    <location>
        <begin position="24"/>
        <end position="33"/>
    </location>
</feature>
<feature type="compositionally biased region" description="Basic and acidic residues" evidence="1">
    <location>
        <begin position="123"/>
        <end position="133"/>
    </location>
</feature>
<protein>
    <submittedName>
        <fullName evidence="2">Uncharacterized protein</fullName>
    </submittedName>
</protein>
<feature type="compositionally biased region" description="Basic and acidic residues" evidence="1">
    <location>
        <begin position="95"/>
        <end position="114"/>
    </location>
</feature>
<evidence type="ECO:0000313" key="3">
    <source>
        <dbReference type="Proteomes" id="UP000278422"/>
    </source>
</evidence>
<evidence type="ECO:0000313" key="2">
    <source>
        <dbReference type="EMBL" id="RRQ01359.1"/>
    </source>
</evidence>
<name>A0A426Q216_9CORY</name>
<feature type="compositionally biased region" description="Basic and acidic residues" evidence="1">
    <location>
        <begin position="235"/>
        <end position="246"/>
    </location>
</feature>